<protein>
    <submittedName>
        <fullName evidence="6">LysR family transcriptional regulator</fullName>
    </submittedName>
</protein>
<dbReference type="RefSeq" id="WP_061178242.1">
    <property type="nucleotide sequence ID" value="NZ_FCOE02000027.1"/>
</dbReference>
<dbReference type="InterPro" id="IPR005119">
    <property type="entry name" value="LysR_subst-bd"/>
</dbReference>
<accession>A0A158CX98</accession>
<dbReference type="InterPro" id="IPR036390">
    <property type="entry name" value="WH_DNA-bd_sf"/>
</dbReference>
<keyword evidence="2" id="KW-0805">Transcription regulation</keyword>
<dbReference type="InterPro" id="IPR058163">
    <property type="entry name" value="LysR-type_TF_proteobact-type"/>
</dbReference>
<evidence type="ECO:0000256" key="2">
    <source>
        <dbReference type="ARBA" id="ARBA00023015"/>
    </source>
</evidence>
<dbReference type="InterPro" id="IPR000847">
    <property type="entry name" value="LysR_HTH_N"/>
</dbReference>
<dbReference type="Gene3D" id="3.40.190.10">
    <property type="entry name" value="Periplasmic binding protein-like II"/>
    <property type="match status" value="2"/>
</dbReference>
<sequence length="306" mass="33284">MEDWNELRLVLAIQRDGSLTAASETLGIDHSTAYRRLKALETQLGARLFERLPGGVYQPTEAGARIAAGAERMEDEFLALGRDVVGGDHRLSGRLRVTSSETLAYSQLTTHLAAFRRAHPGIVVELSIENRVLSLARREADIALRPVRPKEGELWGKKLAGVAWGWYAAPSYVAEKGALSRSQKLDGHALIGWDEAASGIRAAQWLALNAASASVVYRTNSLVNQLIAARAGVGLALLPCYLGDSDTGVARVAANPVAELEGELWIVTHADLRKTARVRAFFDVVGEGLARQRELFEGKRGISRKR</sequence>
<dbReference type="SUPFAM" id="SSF46785">
    <property type="entry name" value="Winged helix' DNA-binding domain"/>
    <property type="match status" value="1"/>
</dbReference>
<dbReference type="AlphaFoldDB" id="A0A158CX98"/>
<dbReference type="Gene3D" id="1.10.10.10">
    <property type="entry name" value="Winged helix-like DNA-binding domain superfamily/Winged helix DNA-binding domain"/>
    <property type="match status" value="1"/>
</dbReference>
<dbReference type="EMBL" id="FCOE02000027">
    <property type="protein sequence ID" value="SAK86217.1"/>
    <property type="molecule type" value="Genomic_DNA"/>
</dbReference>
<dbReference type="Proteomes" id="UP000054911">
    <property type="component" value="Unassembled WGS sequence"/>
</dbReference>
<evidence type="ECO:0000313" key="6">
    <source>
        <dbReference type="EMBL" id="SAK86217.1"/>
    </source>
</evidence>
<dbReference type="OrthoDB" id="9072091at2"/>
<comment type="similarity">
    <text evidence="1">Belongs to the LysR transcriptional regulatory family.</text>
</comment>
<reference evidence="6" key="1">
    <citation type="submission" date="2016-01" db="EMBL/GenBank/DDBJ databases">
        <authorList>
            <person name="Peeters C."/>
        </authorList>
    </citation>
    <scope>NUCLEOTIDE SEQUENCE [LARGE SCALE GENOMIC DNA]</scope>
    <source>
        <strain evidence="6">LMG 29323</strain>
    </source>
</reference>
<dbReference type="SUPFAM" id="SSF53850">
    <property type="entry name" value="Periplasmic binding protein-like II"/>
    <property type="match status" value="1"/>
</dbReference>
<evidence type="ECO:0000256" key="4">
    <source>
        <dbReference type="ARBA" id="ARBA00023163"/>
    </source>
</evidence>
<comment type="caution">
    <text evidence="6">The sequence shown here is derived from an EMBL/GenBank/DDBJ whole genome shotgun (WGS) entry which is preliminary data.</text>
</comment>
<evidence type="ECO:0000313" key="7">
    <source>
        <dbReference type="Proteomes" id="UP000054911"/>
    </source>
</evidence>
<evidence type="ECO:0000259" key="5">
    <source>
        <dbReference type="PROSITE" id="PS50931"/>
    </source>
</evidence>
<dbReference type="InterPro" id="IPR036388">
    <property type="entry name" value="WH-like_DNA-bd_sf"/>
</dbReference>
<dbReference type="GO" id="GO:0043565">
    <property type="term" value="F:sequence-specific DNA binding"/>
    <property type="evidence" value="ECO:0007669"/>
    <property type="project" value="TreeGrafter"/>
</dbReference>
<feature type="domain" description="HTH lysR-type" evidence="5">
    <location>
        <begin position="1"/>
        <end position="60"/>
    </location>
</feature>
<dbReference type="PROSITE" id="PS50931">
    <property type="entry name" value="HTH_LYSR"/>
    <property type="match status" value="1"/>
</dbReference>
<dbReference type="Pfam" id="PF03466">
    <property type="entry name" value="LysR_substrate"/>
    <property type="match status" value="1"/>
</dbReference>
<keyword evidence="7" id="KW-1185">Reference proteome</keyword>
<gene>
    <name evidence="6" type="ORF">AWB80_05891</name>
</gene>
<name>A0A158CX98_9BURK</name>
<dbReference type="GO" id="GO:0006351">
    <property type="term" value="P:DNA-templated transcription"/>
    <property type="evidence" value="ECO:0007669"/>
    <property type="project" value="TreeGrafter"/>
</dbReference>
<keyword evidence="4" id="KW-0804">Transcription</keyword>
<dbReference type="STRING" id="1777141.AWB80_05891"/>
<dbReference type="PANTHER" id="PTHR30537">
    <property type="entry name" value="HTH-TYPE TRANSCRIPTIONAL REGULATOR"/>
    <property type="match status" value="1"/>
</dbReference>
<keyword evidence="3" id="KW-0238">DNA-binding</keyword>
<evidence type="ECO:0000256" key="1">
    <source>
        <dbReference type="ARBA" id="ARBA00009437"/>
    </source>
</evidence>
<evidence type="ECO:0000256" key="3">
    <source>
        <dbReference type="ARBA" id="ARBA00023125"/>
    </source>
</evidence>
<dbReference type="PANTHER" id="PTHR30537:SF3">
    <property type="entry name" value="TRANSCRIPTIONAL REGULATORY PROTEIN"/>
    <property type="match status" value="1"/>
</dbReference>
<organism evidence="6 7">
    <name type="scientific">Caballeronia pedi</name>
    <dbReference type="NCBI Taxonomy" id="1777141"/>
    <lineage>
        <taxon>Bacteria</taxon>
        <taxon>Pseudomonadati</taxon>
        <taxon>Pseudomonadota</taxon>
        <taxon>Betaproteobacteria</taxon>
        <taxon>Burkholderiales</taxon>
        <taxon>Burkholderiaceae</taxon>
        <taxon>Caballeronia</taxon>
    </lineage>
</organism>
<dbReference type="GO" id="GO:0003700">
    <property type="term" value="F:DNA-binding transcription factor activity"/>
    <property type="evidence" value="ECO:0007669"/>
    <property type="project" value="InterPro"/>
</dbReference>
<proteinExistence type="inferred from homology"/>
<dbReference type="Pfam" id="PF00126">
    <property type="entry name" value="HTH_1"/>
    <property type="match status" value="1"/>
</dbReference>